<dbReference type="CDD" id="cd22823">
    <property type="entry name" value="Gal_Rha_Lectin"/>
    <property type="match status" value="1"/>
</dbReference>
<dbReference type="InterPro" id="IPR000922">
    <property type="entry name" value="Lectin_gal-bd_dom"/>
</dbReference>
<protein>
    <recommendedName>
        <fullName evidence="2">SUEL-type lectin domain-containing protein</fullName>
    </recommendedName>
</protein>
<feature type="signal peptide" evidence="1">
    <location>
        <begin position="1"/>
        <end position="21"/>
    </location>
</feature>
<gene>
    <name evidence="3" type="ORF">MEDL_57611</name>
</gene>
<dbReference type="Gene3D" id="2.60.120.740">
    <property type="match status" value="1"/>
</dbReference>
<dbReference type="GO" id="GO:0030246">
    <property type="term" value="F:carbohydrate binding"/>
    <property type="evidence" value="ECO:0007669"/>
    <property type="project" value="InterPro"/>
</dbReference>
<keyword evidence="4" id="KW-1185">Reference proteome</keyword>
<feature type="domain" description="SUEL-type lectin" evidence="2">
    <location>
        <begin position="46"/>
        <end position="136"/>
    </location>
</feature>
<evidence type="ECO:0000313" key="3">
    <source>
        <dbReference type="EMBL" id="CAG2245586.1"/>
    </source>
</evidence>
<keyword evidence="1" id="KW-0732">Signal</keyword>
<proteinExistence type="predicted"/>
<organism evidence="3 4">
    <name type="scientific">Mytilus edulis</name>
    <name type="common">Blue mussel</name>
    <dbReference type="NCBI Taxonomy" id="6550"/>
    <lineage>
        <taxon>Eukaryota</taxon>
        <taxon>Metazoa</taxon>
        <taxon>Spiralia</taxon>
        <taxon>Lophotrochozoa</taxon>
        <taxon>Mollusca</taxon>
        <taxon>Bivalvia</taxon>
        <taxon>Autobranchia</taxon>
        <taxon>Pteriomorphia</taxon>
        <taxon>Mytilida</taxon>
        <taxon>Mytiloidea</taxon>
        <taxon>Mytilidae</taxon>
        <taxon>Mytilinae</taxon>
        <taxon>Mytilus</taxon>
    </lineage>
</organism>
<evidence type="ECO:0000256" key="1">
    <source>
        <dbReference type="SAM" id="SignalP"/>
    </source>
</evidence>
<reference evidence="3" key="1">
    <citation type="submission" date="2021-03" db="EMBL/GenBank/DDBJ databases">
        <authorList>
            <person name="Bekaert M."/>
        </authorList>
    </citation>
    <scope>NUCLEOTIDE SEQUENCE</scope>
</reference>
<sequence length="192" mass="21838">MRRFALFLNFLFISRYSLTLGSSDHNTKSTTTVSDGYDSKITTQVLCQGEQLTITCPHTFVVVFDYANFGRRPSDAERCSDFWGIESKCDNQQKTLEVVDAKCREVQTCILLVSKSIFGNPCLGRTKYLDVKYHCQQRVKREPSAFTEKQLSSNHQVTSSLVINVTQTTSFYNQHLVRSTSQESGAEQTRCM</sequence>
<dbReference type="AlphaFoldDB" id="A0A8S3UH23"/>
<accession>A0A8S3UH23</accession>
<comment type="caution">
    <text evidence="3">The sequence shown here is derived from an EMBL/GenBank/DDBJ whole genome shotgun (WGS) entry which is preliminary data.</text>
</comment>
<feature type="chain" id="PRO_5035785538" description="SUEL-type lectin domain-containing protein" evidence="1">
    <location>
        <begin position="22"/>
        <end position="192"/>
    </location>
</feature>
<dbReference type="PANTHER" id="PTHR46780">
    <property type="entry name" value="PROTEIN EVA-1"/>
    <property type="match status" value="1"/>
</dbReference>
<dbReference type="OrthoDB" id="6120134at2759"/>
<dbReference type="Pfam" id="PF02140">
    <property type="entry name" value="SUEL_Lectin"/>
    <property type="match status" value="1"/>
</dbReference>
<name>A0A8S3UH23_MYTED</name>
<evidence type="ECO:0000313" key="4">
    <source>
        <dbReference type="Proteomes" id="UP000683360"/>
    </source>
</evidence>
<dbReference type="PROSITE" id="PS50228">
    <property type="entry name" value="SUEL_LECTIN"/>
    <property type="match status" value="1"/>
</dbReference>
<dbReference type="InterPro" id="IPR043159">
    <property type="entry name" value="Lectin_gal-bd_sf"/>
</dbReference>
<dbReference type="Proteomes" id="UP000683360">
    <property type="component" value="Unassembled WGS sequence"/>
</dbReference>
<evidence type="ECO:0000259" key="2">
    <source>
        <dbReference type="PROSITE" id="PS50228"/>
    </source>
</evidence>
<dbReference type="EMBL" id="CAJPWZ010002780">
    <property type="protein sequence ID" value="CAG2245586.1"/>
    <property type="molecule type" value="Genomic_DNA"/>
</dbReference>